<organism evidence="2 3">
    <name type="scientific">Karstenula rhodostoma CBS 690.94</name>
    <dbReference type="NCBI Taxonomy" id="1392251"/>
    <lineage>
        <taxon>Eukaryota</taxon>
        <taxon>Fungi</taxon>
        <taxon>Dikarya</taxon>
        <taxon>Ascomycota</taxon>
        <taxon>Pezizomycotina</taxon>
        <taxon>Dothideomycetes</taxon>
        <taxon>Pleosporomycetidae</taxon>
        <taxon>Pleosporales</taxon>
        <taxon>Massarineae</taxon>
        <taxon>Didymosphaeriaceae</taxon>
        <taxon>Karstenula</taxon>
    </lineage>
</organism>
<name>A0A9P4PFU1_9PLEO</name>
<accession>A0A9P4PFU1</accession>
<reference evidence="2" key="1">
    <citation type="journal article" date="2020" name="Stud. Mycol.">
        <title>101 Dothideomycetes genomes: a test case for predicting lifestyles and emergence of pathogens.</title>
        <authorList>
            <person name="Haridas S."/>
            <person name="Albert R."/>
            <person name="Binder M."/>
            <person name="Bloem J."/>
            <person name="Labutti K."/>
            <person name="Salamov A."/>
            <person name="Andreopoulos B."/>
            <person name="Baker S."/>
            <person name="Barry K."/>
            <person name="Bills G."/>
            <person name="Bluhm B."/>
            <person name="Cannon C."/>
            <person name="Castanera R."/>
            <person name="Culley D."/>
            <person name="Daum C."/>
            <person name="Ezra D."/>
            <person name="Gonzalez J."/>
            <person name="Henrissat B."/>
            <person name="Kuo A."/>
            <person name="Liang C."/>
            <person name="Lipzen A."/>
            <person name="Lutzoni F."/>
            <person name="Magnuson J."/>
            <person name="Mondo S."/>
            <person name="Nolan M."/>
            <person name="Ohm R."/>
            <person name="Pangilinan J."/>
            <person name="Park H.-J."/>
            <person name="Ramirez L."/>
            <person name="Alfaro M."/>
            <person name="Sun H."/>
            <person name="Tritt A."/>
            <person name="Yoshinaga Y."/>
            <person name="Zwiers L.-H."/>
            <person name="Turgeon B."/>
            <person name="Goodwin S."/>
            <person name="Spatafora J."/>
            <person name="Crous P."/>
            <person name="Grigoriev I."/>
        </authorList>
    </citation>
    <scope>NUCLEOTIDE SEQUENCE</scope>
    <source>
        <strain evidence="2">CBS 690.94</strain>
    </source>
</reference>
<comment type="caution">
    <text evidence="2">The sequence shown here is derived from an EMBL/GenBank/DDBJ whole genome shotgun (WGS) entry which is preliminary data.</text>
</comment>
<evidence type="ECO:0000313" key="3">
    <source>
        <dbReference type="Proteomes" id="UP000799764"/>
    </source>
</evidence>
<evidence type="ECO:0000313" key="2">
    <source>
        <dbReference type="EMBL" id="KAF2442229.1"/>
    </source>
</evidence>
<proteinExistence type="predicted"/>
<dbReference type="AlphaFoldDB" id="A0A9P4PFU1"/>
<feature type="region of interest" description="Disordered" evidence="1">
    <location>
        <begin position="124"/>
        <end position="161"/>
    </location>
</feature>
<feature type="compositionally biased region" description="Basic and acidic residues" evidence="1">
    <location>
        <begin position="152"/>
        <end position="161"/>
    </location>
</feature>
<keyword evidence="3" id="KW-1185">Reference proteome</keyword>
<sequence length="161" mass="17452">MYISRSRARVDRHVGQQAVAFADAMLVPAVHSQSGHPCGWRGDSGSKTATTERPHLLARGWPACGATLHMRTWAVFGVLTLLDVGASGGWMSGRPGEGAWDGCLLSARRGYLRISRASNLVTGPMAMPHGVAPHSRRQTRWRRRSHNARGTETGDGRSGDR</sequence>
<protein>
    <submittedName>
        <fullName evidence="2">Uncharacterized protein</fullName>
    </submittedName>
</protein>
<feature type="compositionally biased region" description="Basic residues" evidence="1">
    <location>
        <begin position="134"/>
        <end position="147"/>
    </location>
</feature>
<dbReference type="EMBL" id="MU001504">
    <property type="protein sequence ID" value="KAF2442229.1"/>
    <property type="molecule type" value="Genomic_DNA"/>
</dbReference>
<gene>
    <name evidence="2" type="ORF">P171DRAFT_64015</name>
</gene>
<dbReference type="Proteomes" id="UP000799764">
    <property type="component" value="Unassembled WGS sequence"/>
</dbReference>
<evidence type="ECO:0000256" key="1">
    <source>
        <dbReference type="SAM" id="MobiDB-lite"/>
    </source>
</evidence>